<name>A0A3D0KGP5_9GAMM</name>
<dbReference type="EMBL" id="DOTR01000055">
    <property type="protein sequence ID" value="HCA02656.1"/>
    <property type="molecule type" value="Genomic_DNA"/>
</dbReference>
<reference evidence="1" key="1">
    <citation type="journal article" date="2018" name="Nat. Biotechnol.">
        <title>A standardized bacterial taxonomy based on genome phylogeny substantially revises the tree of life.</title>
        <authorList>
            <person name="Parks D.H."/>
            <person name="Chuvochina M."/>
            <person name="Waite D.W."/>
            <person name="Rinke C."/>
            <person name="Skarshewski A."/>
            <person name="Chaumeil P.A."/>
            <person name="Hugenholtz P."/>
        </authorList>
    </citation>
    <scope>NUCLEOTIDE SEQUENCE [LARGE SCALE GENOMIC DNA]</scope>
    <source>
        <strain evidence="1">UBA11284</strain>
    </source>
</reference>
<protein>
    <submittedName>
        <fullName evidence="1">Uncharacterized protein</fullName>
    </submittedName>
</protein>
<comment type="caution">
    <text evidence="1">The sequence shown here is derived from an EMBL/GenBank/DDBJ whole genome shotgun (WGS) entry which is preliminary data.</text>
</comment>
<proteinExistence type="predicted"/>
<organism evidence="1">
    <name type="scientific">Halomonas campaniensis</name>
    <dbReference type="NCBI Taxonomy" id="213554"/>
    <lineage>
        <taxon>Bacteria</taxon>
        <taxon>Pseudomonadati</taxon>
        <taxon>Pseudomonadota</taxon>
        <taxon>Gammaproteobacteria</taxon>
        <taxon>Oceanospirillales</taxon>
        <taxon>Halomonadaceae</taxon>
        <taxon>Halomonas</taxon>
    </lineage>
</organism>
<gene>
    <name evidence="1" type="ORF">DEO68_10840</name>
</gene>
<dbReference type="AlphaFoldDB" id="A0A3D0KGP5"/>
<sequence length="83" mass="9531">MSLHNNTPCQHRHFAAYEDGHYRYRIEDAEDNVLVSFASLSDAERKLAQHDETWLRIPANVTGHSGDRDRFAHGLHAGESFVR</sequence>
<accession>A0A3D0KGP5</accession>
<evidence type="ECO:0000313" key="1">
    <source>
        <dbReference type="EMBL" id="HCA02656.1"/>
    </source>
</evidence>